<protein>
    <submittedName>
        <fullName evidence="1">Uncharacterized protein</fullName>
    </submittedName>
</protein>
<name>A0A382SP26_9ZZZZ</name>
<dbReference type="EMBL" id="UINC01130575">
    <property type="protein sequence ID" value="SVD11720.1"/>
    <property type="molecule type" value="Genomic_DNA"/>
</dbReference>
<reference evidence="1" key="1">
    <citation type="submission" date="2018-05" db="EMBL/GenBank/DDBJ databases">
        <authorList>
            <person name="Lanie J.A."/>
            <person name="Ng W.-L."/>
            <person name="Kazmierczak K.M."/>
            <person name="Andrzejewski T.M."/>
            <person name="Davidsen T.M."/>
            <person name="Wayne K.J."/>
            <person name="Tettelin H."/>
            <person name="Glass J.I."/>
            <person name="Rusch D."/>
            <person name="Podicherti R."/>
            <person name="Tsui H.-C.T."/>
            <person name="Winkler M.E."/>
        </authorList>
    </citation>
    <scope>NUCLEOTIDE SEQUENCE</scope>
</reference>
<proteinExistence type="predicted"/>
<feature type="non-terminal residue" evidence="1">
    <location>
        <position position="43"/>
    </location>
</feature>
<dbReference type="AlphaFoldDB" id="A0A382SP26"/>
<evidence type="ECO:0000313" key="1">
    <source>
        <dbReference type="EMBL" id="SVD11720.1"/>
    </source>
</evidence>
<accession>A0A382SP26</accession>
<gene>
    <name evidence="1" type="ORF">METZ01_LOCUS364574</name>
</gene>
<sequence length="43" mass="4893">MEIVMAGSKKADLAKDMRILLKLLRKLGKKVADEGTFMERKTK</sequence>
<organism evidence="1">
    <name type="scientific">marine metagenome</name>
    <dbReference type="NCBI Taxonomy" id="408172"/>
    <lineage>
        <taxon>unclassified sequences</taxon>
        <taxon>metagenomes</taxon>
        <taxon>ecological metagenomes</taxon>
    </lineage>
</organism>